<dbReference type="Proteomes" id="UP000030742">
    <property type="component" value="Unassembled WGS sequence"/>
</dbReference>
<dbReference type="OMA" id="DEFMIGQ"/>
<feature type="non-terminal residue" evidence="3">
    <location>
        <position position="1"/>
    </location>
</feature>
<dbReference type="EMBL" id="KB740923">
    <property type="protein sequence ID" value="ENN78155.1"/>
    <property type="molecule type" value="Genomic_DNA"/>
</dbReference>
<protein>
    <recommendedName>
        <fullName evidence="6">EB domain-containing protein</fullName>
    </recommendedName>
</protein>
<evidence type="ECO:0000313" key="5">
    <source>
        <dbReference type="Proteomes" id="UP000030742"/>
    </source>
</evidence>
<gene>
    <name evidence="4" type="ORF">D910_09755</name>
    <name evidence="3" type="ORF">YQE_05309</name>
</gene>
<feature type="transmembrane region" description="Helical" evidence="1">
    <location>
        <begin position="90"/>
        <end position="111"/>
    </location>
</feature>
<proteinExistence type="predicted"/>
<evidence type="ECO:0000256" key="2">
    <source>
        <dbReference type="SAM" id="SignalP"/>
    </source>
</evidence>
<accession>N6U8Z6</accession>
<organism evidence="3">
    <name type="scientific">Dendroctonus ponderosae</name>
    <name type="common">Mountain pine beetle</name>
    <dbReference type="NCBI Taxonomy" id="77166"/>
    <lineage>
        <taxon>Eukaryota</taxon>
        <taxon>Metazoa</taxon>
        <taxon>Ecdysozoa</taxon>
        <taxon>Arthropoda</taxon>
        <taxon>Hexapoda</taxon>
        <taxon>Insecta</taxon>
        <taxon>Pterygota</taxon>
        <taxon>Neoptera</taxon>
        <taxon>Endopterygota</taxon>
        <taxon>Coleoptera</taxon>
        <taxon>Polyphaga</taxon>
        <taxon>Cucujiformia</taxon>
        <taxon>Curculionidae</taxon>
        <taxon>Scolytinae</taxon>
        <taxon>Dendroctonus</taxon>
    </lineage>
</organism>
<evidence type="ECO:0000313" key="4">
    <source>
        <dbReference type="EMBL" id="ERL92441.1"/>
    </source>
</evidence>
<evidence type="ECO:0000256" key="1">
    <source>
        <dbReference type="SAM" id="Phobius"/>
    </source>
</evidence>
<reference evidence="3 5" key="1">
    <citation type="journal article" date="2013" name="Genome Biol.">
        <title>Draft genome of the mountain pine beetle, Dendroctonus ponderosae Hopkins, a major forest pest.</title>
        <authorList>
            <person name="Keeling C.I."/>
            <person name="Yuen M.M."/>
            <person name="Liao N.Y."/>
            <person name="Docking T.R."/>
            <person name="Chan S.K."/>
            <person name="Taylor G.A."/>
            <person name="Palmquist D.L."/>
            <person name="Jackman S.D."/>
            <person name="Nguyen A."/>
            <person name="Li M."/>
            <person name="Henderson H."/>
            <person name="Janes J.K."/>
            <person name="Zhao Y."/>
            <person name="Pandoh P."/>
            <person name="Moore R."/>
            <person name="Sperling F.A."/>
            <person name="Huber D.P."/>
            <person name="Birol I."/>
            <person name="Jones S.J."/>
            <person name="Bohlmann J."/>
        </authorList>
    </citation>
    <scope>NUCLEOTIDE SEQUENCE</scope>
</reference>
<dbReference type="AlphaFoldDB" id="N6U8Z6"/>
<keyword evidence="2" id="KW-0732">Signal</keyword>
<dbReference type="EMBL" id="KB632326">
    <property type="protein sequence ID" value="ERL92441.1"/>
    <property type="molecule type" value="Genomic_DNA"/>
</dbReference>
<evidence type="ECO:0008006" key="6">
    <source>
        <dbReference type="Google" id="ProtNLM"/>
    </source>
</evidence>
<evidence type="ECO:0000313" key="3">
    <source>
        <dbReference type="EMBL" id="ENN78155.1"/>
    </source>
</evidence>
<keyword evidence="1" id="KW-0472">Membrane</keyword>
<name>N6U8Z6_DENPD</name>
<feature type="chain" id="PRO_5009707944" description="EB domain-containing protein" evidence="2">
    <location>
        <begin position="23"/>
        <end position="148"/>
    </location>
</feature>
<keyword evidence="1" id="KW-0812">Transmembrane</keyword>
<dbReference type="HOGENOM" id="CLU_1760665_0_0_1"/>
<feature type="signal peptide" evidence="2">
    <location>
        <begin position="1"/>
        <end position="22"/>
    </location>
</feature>
<sequence>MFVANFYVGLLCLCFLFTKALCKVGRKCNSSNAIDDGSCLDTEVCDDLTNSCICGLSYVELNFTCSTWADQPQTTPKYSNSVDNQGSGSLVAGILIPLFLIAFVICGVYISKRFELVKWLREKFGQRNRTYDEFMIGQDDDDDLPIAY</sequence>
<keyword evidence="1" id="KW-1133">Transmembrane helix</keyword>